<dbReference type="Pfam" id="PF00682">
    <property type="entry name" value="HMGL-like"/>
    <property type="match status" value="1"/>
</dbReference>
<evidence type="ECO:0000256" key="1">
    <source>
        <dbReference type="ARBA" id="ARBA00009405"/>
    </source>
</evidence>
<dbReference type="EMBL" id="FWXS01000010">
    <property type="protein sequence ID" value="SMC84599.1"/>
    <property type="molecule type" value="Genomic_DNA"/>
</dbReference>
<dbReference type="PROSITE" id="PS50991">
    <property type="entry name" value="PYR_CT"/>
    <property type="match status" value="1"/>
</dbReference>
<accession>A0A1W2CHB8</accession>
<evidence type="ECO:0000256" key="2">
    <source>
        <dbReference type="ARBA" id="ARBA00022723"/>
    </source>
</evidence>
<dbReference type="PANTHER" id="PTHR42738">
    <property type="entry name" value="HYDROXYMETHYLGLUTARYL-COA LYASE"/>
    <property type="match status" value="1"/>
</dbReference>
<dbReference type="AlphaFoldDB" id="A0A1W2CHB8"/>
<keyword evidence="2" id="KW-0479">Metal-binding</keyword>
<proteinExistence type="inferred from homology"/>
<dbReference type="InterPro" id="IPR013785">
    <property type="entry name" value="Aldolase_TIM"/>
</dbReference>
<dbReference type="InterPro" id="IPR043594">
    <property type="entry name" value="HMGL"/>
</dbReference>
<dbReference type="Gene3D" id="3.20.20.70">
    <property type="entry name" value="Aldolase class I"/>
    <property type="match status" value="1"/>
</dbReference>
<dbReference type="SUPFAM" id="SSF51569">
    <property type="entry name" value="Aldolase"/>
    <property type="match status" value="1"/>
</dbReference>
<evidence type="ECO:0000313" key="6">
    <source>
        <dbReference type="Proteomes" id="UP000192393"/>
    </source>
</evidence>
<organism evidence="5 6">
    <name type="scientific">Moheibacter sediminis</name>
    <dbReference type="NCBI Taxonomy" id="1434700"/>
    <lineage>
        <taxon>Bacteria</taxon>
        <taxon>Pseudomonadati</taxon>
        <taxon>Bacteroidota</taxon>
        <taxon>Flavobacteriia</taxon>
        <taxon>Flavobacteriales</taxon>
        <taxon>Weeksellaceae</taxon>
        <taxon>Moheibacter</taxon>
    </lineage>
</organism>
<dbReference type="CDD" id="cd07938">
    <property type="entry name" value="DRE_TIM_HMGL"/>
    <property type="match status" value="1"/>
</dbReference>
<dbReference type="RefSeq" id="WP_245828566.1">
    <property type="nucleotide sequence ID" value="NZ_FWXS01000010.1"/>
</dbReference>
<dbReference type="GO" id="GO:0046951">
    <property type="term" value="P:ketone body biosynthetic process"/>
    <property type="evidence" value="ECO:0007669"/>
    <property type="project" value="TreeGrafter"/>
</dbReference>
<gene>
    <name evidence="5" type="ORF">SAMN06296427_11087</name>
</gene>
<protein>
    <submittedName>
        <fullName evidence="5">Hydroxymethylglutaryl-CoA lyase</fullName>
    </submittedName>
</protein>
<dbReference type="PANTHER" id="PTHR42738:SF7">
    <property type="entry name" value="HYDROXYMETHYLGLUTARYL-COA LYASE"/>
    <property type="match status" value="1"/>
</dbReference>
<evidence type="ECO:0000259" key="4">
    <source>
        <dbReference type="PROSITE" id="PS50991"/>
    </source>
</evidence>
<sequence>MSQKIKIVDCPRDAMQGRHEFIPTQDKIDHLQKLLKVGFEMIDCGSFVSPKIIPQMADTKEVLNGIDRSNSETKLSVIIASEGGADRALAHDKVDVLGFPFSISEQFQQDNTNKSREEAFEAVKNIQKKLEGSDKELLIYFSMAFGNPYKDEWSVELVKDWANKFADIGITKINLSDTTSVANPEDVSELFQNLIPKYPEIEFGAHFHSEYNEWFTKVDAAYQNGCRSFDGAIKGFGGCPMAKSDLVGNIPTEKLITYAESVKAEHGLNLFAFEAAYNSALKVMG</sequence>
<reference evidence="5 6" key="1">
    <citation type="submission" date="2017-04" db="EMBL/GenBank/DDBJ databases">
        <authorList>
            <person name="Afonso C.L."/>
            <person name="Miller P.J."/>
            <person name="Scott M.A."/>
            <person name="Spackman E."/>
            <person name="Goraichik I."/>
            <person name="Dimitrov K.M."/>
            <person name="Suarez D.L."/>
            <person name="Swayne D.E."/>
        </authorList>
    </citation>
    <scope>NUCLEOTIDE SEQUENCE [LARGE SCALE GENOMIC DNA]</scope>
    <source>
        <strain evidence="5 6">CGMCC 1.12708</strain>
    </source>
</reference>
<feature type="domain" description="Pyruvate carboxyltransferase" evidence="4">
    <location>
        <begin position="4"/>
        <end position="274"/>
    </location>
</feature>
<dbReference type="STRING" id="1434700.SAMN06296427_11087"/>
<evidence type="ECO:0000256" key="3">
    <source>
        <dbReference type="ARBA" id="ARBA00023239"/>
    </source>
</evidence>
<keyword evidence="3 5" id="KW-0456">Lyase</keyword>
<comment type="similarity">
    <text evidence="1">Belongs to the HMG-CoA lyase family.</text>
</comment>
<evidence type="ECO:0000313" key="5">
    <source>
        <dbReference type="EMBL" id="SMC84599.1"/>
    </source>
</evidence>
<name>A0A1W2CHB8_9FLAO</name>
<dbReference type="GO" id="GO:0046872">
    <property type="term" value="F:metal ion binding"/>
    <property type="evidence" value="ECO:0007669"/>
    <property type="project" value="UniProtKB-KW"/>
</dbReference>
<dbReference type="GO" id="GO:0004419">
    <property type="term" value="F:hydroxymethylglutaryl-CoA lyase activity"/>
    <property type="evidence" value="ECO:0007669"/>
    <property type="project" value="TreeGrafter"/>
</dbReference>
<dbReference type="Proteomes" id="UP000192393">
    <property type="component" value="Unassembled WGS sequence"/>
</dbReference>
<dbReference type="GO" id="GO:0006552">
    <property type="term" value="P:L-leucine catabolic process"/>
    <property type="evidence" value="ECO:0007669"/>
    <property type="project" value="TreeGrafter"/>
</dbReference>
<keyword evidence="6" id="KW-1185">Reference proteome</keyword>
<dbReference type="InterPro" id="IPR000891">
    <property type="entry name" value="PYR_CT"/>
</dbReference>